<organism evidence="4 5">
    <name type="scientific">Nakamurella aerolata</name>
    <dbReference type="NCBI Taxonomy" id="1656892"/>
    <lineage>
        <taxon>Bacteria</taxon>
        <taxon>Bacillati</taxon>
        <taxon>Actinomycetota</taxon>
        <taxon>Actinomycetes</taxon>
        <taxon>Nakamurellales</taxon>
        <taxon>Nakamurellaceae</taxon>
        <taxon>Nakamurella</taxon>
    </lineage>
</organism>
<dbReference type="GO" id="GO:0016226">
    <property type="term" value="P:iron-sulfur cluster assembly"/>
    <property type="evidence" value="ECO:0007669"/>
    <property type="project" value="TreeGrafter"/>
</dbReference>
<accession>A0A849A8W9</accession>
<evidence type="ECO:0000256" key="2">
    <source>
        <dbReference type="SAM" id="MobiDB-lite"/>
    </source>
</evidence>
<keyword evidence="5" id="KW-1185">Reference proteome</keyword>
<proteinExistence type="predicted"/>
<dbReference type="Pfam" id="PF01571">
    <property type="entry name" value="GCV_T"/>
    <property type="match status" value="1"/>
</dbReference>
<evidence type="ECO:0000256" key="1">
    <source>
        <dbReference type="ARBA" id="ARBA00022946"/>
    </source>
</evidence>
<dbReference type="InterPro" id="IPR017703">
    <property type="entry name" value="YgfZ/GCV_T_CS"/>
</dbReference>
<feature type="domain" description="GCVT N-terminal" evidence="3">
    <location>
        <begin position="34"/>
        <end position="160"/>
    </location>
</feature>
<dbReference type="EMBL" id="JABEND010000003">
    <property type="protein sequence ID" value="NNG35548.1"/>
    <property type="molecule type" value="Genomic_DNA"/>
</dbReference>
<gene>
    <name evidence="4" type="ORF">HKD39_07450</name>
</gene>
<dbReference type="AlphaFoldDB" id="A0A849A8W9"/>
<dbReference type="Gene3D" id="3.30.1360.120">
    <property type="entry name" value="Probable tRNA modification gtpase trme, domain 1"/>
    <property type="match status" value="2"/>
</dbReference>
<dbReference type="RefSeq" id="WP_171199219.1">
    <property type="nucleotide sequence ID" value="NZ_JABEND010000003.1"/>
</dbReference>
<dbReference type="PANTHER" id="PTHR22602">
    <property type="entry name" value="TRANSFERASE CAF17, MITOCHONDRIAL-RELATED"/>
    <property type="match status" value="1"/>
</dbReference>
<dbReference type="NCBIfam" id="TIGR03317">
    <property type="entry name" value="ygfZ_signature"/>
    <property type="match status" value="1"/>
</dbReference>
<protein>
    <submittedName>
        <fullName evidence="4">Folate-binding protein YgfZ</fullName>
    </submittedName>
</protein>
<dbReference type="InterPro" id="IPR045179">
    <property type="entry name" value="YgfZ/GcvT"/>
</dbReference>
<keyword evidence="1" id="KW-0809">Transit peptide</keyword>
<evidence type="ECO:0000259" key="3">
    <source>
        <dbReference type="Pfam" id="PF01571"/>
    </source>
</evidence>
<dbReference type="Proteomes" id="UP000562984">
    <property type="component" value="Unassembled WGS sequence"/>
</dbReference>
<evidence type="ECO:0000313" key="5">
    <source>
        <dbReference type="Proteomes" id="UP000562984"/>
    </source>
</evidence>
<dbReference type="SUPFAM" id="SSF103025">
    <property type="entry name" value="Folate-binding domain"/>
    <property type="match status" value="1"/>
</dbReference>
<name>A0A849A8W9_9ACTN</name>
<feature type="region of interest" description="Disordered" evidence="2">
    <location>
        <begin position="332"/>
        <end position="376"/>
    </location>
</feature>
<dbReference type="InterPro" id="IPR006222">
    <property type="entry name" value="GCVT_N"/>
</dbReference>
<dbReference type="InterPro" id="IPR027266">
    <property type="entry name" value="TrmE/GcvT-like"/>
</dbReference>
<reference evidence="4 5" key="1">
    <citation type="submission" date="2020-05" db="EMBL/GenBank/DDBJ databases">
        <title>Nakamurella sp. DB0629 isolated from air conditioner.</title>
        <authorList>
            <person name="Kim D.H."/>
            <person name="Kim D.-U."/>
        </authorList>
    </citation>
    <scope>NUCLEOTIDE SEQUENCE [LARGE SCALE GENOMIC DNA]</scope>
    <source>
        <strain evidence="4 5">DB0629</strain>
    </source>
</reference>
<comment type="caution">
    <text evidence="4">The sequence shown here is derived from an EMBL/GenBank/DDBJ whole genome shotgun (WGS) entry which is preliminary data.</text>
</comment>
<evidence type="ECO:0000313" key="4">
    <source>
        <dbReference type="EMBL" id="NNG35548.1"/>
    </source>
</evidence>
<sequence length="376" mass="39118">MAATSSVLGTLPGAVSDPDSSTGIAWHYGDPLGEQRAASTGAALLDLTTRPVYALTGPDARNWLHSLATQAVEDLTPGDARQALLLSPTGHVEHHLWVTAVPGEPDPVLYLDTEPGRGAALADFLESMKFWSKVELAPAPVALLRLIGPRAGELAAAVADPVFVRSSGTDAVDVAVQQDSLPTVVRTLLDAGARAAGSWAADALRIERREPRVGVDTDERTIPNEMPWLTTAVHLHKGCYRGQETVARVHNLGRPPRRLVLLNLDGSVDRLPAVGSAVVIGAGSPGAGKTVGVVGTVAQHYEDGPVALALVKRSLPQDIPLLADGVDAAMDPADFAQHGDPAGPDGASTEPGGAATGAPRSAIDHRAFAAVRRPRR</sequence>
<dbReference type="PANTHER" id="PTHR22602:SF0">
    <property type="entry name" value="TRANSFERASE CAF17, MITOCHONDRIAL-RELATED"/>
    <property type="match status" value="1"/>
</dbReference>